<dbReference type="EC" id="3.4.11.19" evidence="2"/>
<dbReference type="Proteomes" id="UP001184614">
    <property type="component" value="Unassembled WGS sequence"/>
</dbReference>
<accession>A0ABU1M893</accession>
<dbReference type="PANTHER" id="PTHR36512">
    <property type="entry name" value="D-AMINOPEPTIDASE"/>
    <property type="match status" value="1"/>
</dbReference>
<dbReference type="SUPFAM" id="SSF56266">
    <property type="entry name" value="DmpA/ArgJ-like"/>
    <property type="match status" value="1"/>
</dbReference>
<dbReference type="PANTHER" id="PTHR36512:SF3">
    <property type="entry name" value="BLR5678 PROTEIN"/>
    <property type="match status" value="1"/>
</dbReference>
<dbReference type="InterPro" id="IPR005321">
    <property type="entry name" value="Peptidase_S58_DmpA"/>
</dbReference>
<keyword evidence="3" id="KW-1185">Reference proteome</keyword>
<dbReference type="Pfam" id="PF03576">
    <property type="entry name" value="Peptidase_S58"/>
    <property type="match status" value="1"/>
</dbReference>
<dbReference type="Gene3D" id="3.60.70.12">
    <property type="entry name" value="L-amino peptidase D-ALA esterase/amidase"/>
    <property type="match status" value="1"/>
</dbReference>
<reference evidence="2 3" key="1">
    <citation type="submission" date="2023-07" db="EMBL/GenBank/DDBJ databases">
        <title>Sorghum-associated microbial communities from plants grown in Nebraska, USA.</title>
        <authorList>
            <person name="Schachtman D."/>
        </authorList>
    </citation>
    <scope>NUCLEOTIDE SEQUENCE [LARGE SCALE GENOMIC DNA]</scope>
    <source>
        <strain evidence="2 3">DS1730</strain>
    </source>
</reference>
<comment type="caution">
    <text evidence="2">The sequence shown here is derived from an EMBL/GenBank/DDBJ whole genome shotgun (WGS) entry which is preliminary data.</text>
</comment>
<dbReference type="EMBL" id="JAVDQT010000002">
    <property type="protein sequence ID" value="MDR6432266.1"/>
    <property type="molecule type" value="Genomic_DNA"/>
</dbReference>
<dbReference type="InterPro" id="IPR016117">
    <property type="entry name" value="ArgJ-like_dom_sf"/>
</dbReference>
<dbReference type="CDD" id="cd02253">
    <property type="entry name" value="DmpA"/>
    <property type="match status" value="1"/>
</dbReference>
<dbReference type="RefSeq" id="WP_310011893.1">
    <property type="nucleotide sequence ID" value="NZ_JAVDQT010000002.1"/>
</dbReference>
<organism evidence="2 3">
    <name type="scientific">Brucella pseudogrignonensis</name>
    <dbReference type="NCBI Taxonomy" id="419475"/>
    <lineage>
        <taxon>Bacteria</taxon>
        <taxon>Pseudomonadati</taxon>
        <taxon>Pseudomonadota</taxon>
        <taxon>Alphaproteobacteria</taxon>
        <taxon>Hyphomicrobiales</taxon>
        <taxon>Brucellaceae</taxon>
        <taxon>Brucella/Ochrobactrum group</taxon>
        <taxon>Brucella</taxon>
    </lineage>
</organism>
<keyword evidence="2" id="KW-0645">Protease</keyword>
<name>A0ABU1M893_9HYPH</name>
<proteinExistence type="inferred from homology"/>
<evidence type="ECO:0000313" key="2">
    <source>
        <dbReference type="EMBL" id="MDR6432266.1"/>
    </source>
</evidence>
<keyword evidence="2" id="KW-0378">Hydrolase</keyword>
<sequence length="344" mass="36459">MSLTARDFGIVCGEMPTGKQNTITDVAGVLVGHHTLHDGDINTGVTAILPHSGNLYRRKVLGAVDVINGFGKSIGLMQVEELGNIETPILLTNTFGVGTCANALIREAIIANPDIGRTTATVNPVVLECNDGPFNDIQAMAVTEEHAQLALKNASSSFAQGNFGAGTGMTCFGFKGGIGSASRRFTLNGADYHLGILTLTNFGRTGDLVLPDGRRPSPKTIAQPEKGSVIVILATDVPLEHRQLKRVVKRCGAGLARLGAFWGNGSGDIALGFSTAVTFDHDEQRDLVAMQCLNENRIDILFRAAAEATQEAVLNSMCAAEAFVGRGGNRRISLSDWLRQAESQ</sequence>
<protein>
    <submittedName>
        <fullName evidence="2">D-aminopeptidase</fullName>
        <ecNumber evidence="2">3.4.11.19</ecNumber>
    </submittedName>
</protein>
<comment type="similarity">
    <text evidence="1">Belongs to the peptidase S58 family.</text>
</comment>
<gene>
    <name evidence="2" type="ORF">J2782_002001</name>
</gene>
<evidence type="ECO:0000256" key="1">
    <source>
        <dbReference type="ARBA" id="ARBA00007068"/>
    </source>
</evidence>
<keyword evidence="2" id="KW-0031">Aminopeptidase</keyword>
<evidence type="ECO:0000313" key="3">
    <source>
        <dbReference type="Proteomes" id="UP001184614"/>
    </source>
</evidence>
<dbReference type="GO" id="GO:0004177">
    <property type="term" value="F:aminopeptidase activity"/>
    <property type="evidence" value="ECO:0007669"/>
    <property type="project" value="UniProtKB-KW"/>
</dbReference>